<dbReference type="SMART" id="SM01362">
    <property type="entry name" value="DUF663"/>
    <property type="match status" value="1"/>
</dbReference>
<evidence type="ECO:0000313" key="6">
    <source>
        <dbReference type="EMBL" id="KAJ6227013.1"/>
    </source>
</evidence>
<dbReference type="CDD" id="cd01882">
    <property type="entry name" value="BMS1"/>
    <property type="match status" value="1"/>
</dbReference>
<feature type="region of interest" description="Disordered" evidence="4">
    <location>
        <begin position="1219"/>
        <end position="1262"/>
    </location>
</feature>
<accession>A0ABQ8X5S7</accession>
<feature type="compositionally biased region" description="Basic residues" evidence="4">
    <location>
        <begin position="539"/>
        <end position="548"/>
    </location>
</feature>
<feature type="region of interest" description="Disordered" evidence="4">
    <location>
        <begin position="460"/>
        <end position="563"/>
    </location>
</feature>
<organism evidence="6 7">
    <name type="scientific">Anaeramoeba flamelloides</name>
    <dbReference type="NCBI Taxonomy" id="1746091"/>
    <lineage>
        <taxon>Eukaryota</taxon>
        <taxon>Metamonada</taxon>
        <taxon>Anaeramoebidae</taxon>
        <taxon>Anaeramoeba</taxon>
    </lineage>
</organism>
<keyword evidence="7" id="KW-1185">Reference proteome</keyword>
<feature type="region of interest" description="Disordered" evidence="4">
    <location>
        <begin position="1"/>
        <end position="34"/>
    </location>
</feature>
<keyword evidence="2" id="KW-0690">Ribosome biogenesis</keyword>
<evidence type="ECO:0000256" key="1">
    <source>
        <dbReference type="ARBA" id="ARBA00004604"/>
    </source>
</evidence>
<dbReference type="SUPFAM" id="SSF52540">
    <property type="entry name" value="P-loop containing nucleoside triphosphate hydrolases"/>
    <property type="match status" value="1"/>
</dbReference>
<feature type="region of interest" description="Disordered" evidence="4">
    <location>
        <begin position="1092"/>
        <end position="1126"/>
    </location>
</feature>
<dbReference type="Pfam" id="PF22298">
    <property type="entry name" value="Tsr1_G-like"/>
    <property type="match status" value="1"/>
</dbReference>
<feature type="compositionally biased region" description="Basic and acidic residues" evidence="4">
    <location>
        <begin position="1092"/>
        <end position="1101"/>
    </location>
</feature>
<evidence type="ECO:0000256" key="2">
    <source>
        <dbReference type="ARBA" id="ARBA00022517"/>
    </source>
</evidence>
<comment type="caution">
    <text evidence="6">The sequence shown here is derived from an EMBL/GenBank/DDBJ whole genome shotgun (WGS) entry which is preliminary data.</text>
</comment>
<dbReference type="PROSITE" id="PS51714">
    <property type="entry name" value="G_BMS1"/>
    <property type="match status" value="1"/>
</dbReference>
<sequence>MSDEEKPTRKKHQKHRTGGKVKKKQLKDLKKAGIAEGHINPKAFSVRSIQKLRRRLQYRSEREEKKLRRPLRDRHPENIPRIVAVVGPPKSGKSTLIRSLVKQYSKRNITKISGPITLSISKKKRITFIEGKNDLNTMIDLSKIADLVLLMIDGSFGFEMETFEFLNLLQCHGFPKVIGILTHLDLFKENKQLRKRKKRLKKRFWTEIYKGAKLFYLSGLLHGRYHPREIFNLSRFILHMKYAPMIWKSSHPFVLADRFEDITDPESIRKNPVMDHTICLYGYIHGNNLNTNQKIHISGCGDFHMKSVTILNDPCPTSDDQNVSSTRKLSQKEIIIYSPMSDFGGVLYDKDAVYINVSQKLRYTNKNQILLDPNEENLIVETNGSGDNMVRRLQQTKHTIGEKLQNSELQIIDQVGFENDYDEEEEEEEGDENLGNFIKNKKLPNEKKIVENGRLRRKAIFNGKNGSNEQNNKKDYVFDGDSSEDENELEIFEPKDDYSKKSLFSGSSSNEEDEDEKETNRWKRNKKENKNLKEMSEKFKKKIKKKQRQYNDDDDDNNSEKWKVNLVDKANQRFQTREQLDLMELVYGIKKNGKQGKIVNSSSEEEDEDNYDQNDENDEIDDLFTKHAKKRKEEREADLIDCSVNYNLGEIEKLDDFLETENEIFQNLIERFDKTNVFERAEKSKERILKENGNDNNGSDIDSDIEVFGEFEDLEENVSFSGKTKKKRKKKTNSDSDSDSVSDSDSDSGSDSDSDSGSDSDSDSDSEASSDGVNANDGVKVIKDEDNKGKKKKKVLFNALYDSGVLGDPRDTYFDKVKKEFKTREDRNTEEFKKIEQSRRVLLEGNPIGSYVRIEIEGIPCEFSHNFDPTSPIVIGGINKNEEAFGIIRVRIKKHRWYKRILKTNDPLIVSIGWRRFQTLPIYFMKDMGGRYRALKYTPRFIHCEAIFYGPITPQGTGFSAFQSLNQKLTHFRVSATGSVLELDKNINVVKKLKLVGRPYKIFKNTAFIKDMFNSQIEVAKFLGAAIRTVSTIKGSIKKPLKTPGHFRATFEDKIVKSDIVFLRTWCTVKPVKFYNPLTNLLQIKKKQKQDDERRIRKLDNESQDQEEEQQEQEQEDDENEDASSLKMKTHRELRIKHQIPIELNPDSVYQKIERKEKIFRPLVIPKKVMENLPYKLKKKAVTSDNKNKKAVILSEKDRKIQTLLNKIDLIRKEKLRKRKLKNKERKRIKTAQNRHRVQIGQQKLKRARKNFFQKKSQRSHK</sequence>
<dbReference type="Pfam" id="PF08142">
    <property type="entry name" value="AARP2CN"/>
    <property type="match status" value="1"/>
</dbReference>
<feature type="compositionally biased region" description="Acidic residues" evidence="4">
    <location>
        <begin position="1102"/>
        <end position="1122"/>
    </location>
</feature>
<feature type="domain" description="Bms1-type G" evidence="5">
    <location>
        <begin position="79"/>
        <end position="243"/>
    </location>
</feature>
<evidence type="ECO:0000256" key="3">
    <source>
        <dbReference type="ARBA" id="ARBA00023242"/>
    </source>
</evidence>
<dbReference type="InterPro" id="IPR037875">
    <property type="entry name" value="Bms1_N"/>
</dbReference>
<reference evidence="6" key="1">
    <citation type="submission" date="2022-08" db="EMBL/GenBank/DDBJ databases">
        <title>Novel sulfate-reducing endosymbionts in the free-living metamonad Anaeramoeba.</title>
        <authorList>
            <person name="Jerlstrom-Hultqvist J."/>
            <person name="Cepicka I."/>
            <person name="Gallot-Lavallee L."/>
            <person name="Salas-Leiva D."/>
            <person name="Curtis B.A."/>
            <person name="Zahonova K."/>
            <person name="Pipaliya S."/>
            <person name="Dacks J."/>
            <person name="Roger A.J."/>
        </authorList>
    </citation>
    <scope>NUCLEOTIDE SEQUENCE</scope>
    <source>
        <strain evidence="6">Schooner1</strain>
    </source>
</reference>
<feature type="region of interest" description="Disordered" evidence="4">
    <location>
        <begin position="595"/>
        <end position="620"/>
    </location>
</feature>
<dbReference type="Gene3D" id="3.40.50.300">
    <property type="entry name" value="P-loop containing nucleotide triphosphate hydrolases"/>
    <property type="match status" value="1"/>
</dbReference>
<keyword evidence="3" id="KW-0539">Nucleus</keyword>
<feature type="compositionally biased region" description="Acidic residues" evidence="4">
    <location>
        <begin position="420"/>
        <end position="432"/>
    </location>
</feature>
<dbReference type="Pfam" id="PF04950">
    <property type="entry name" value="RIBIOP_C"/>
    <property type="match status" value="1"/>
</dbReference>
<dbReference type="EMBL" id="JAOAOG010000338">
    <property type="protein sequence ID" value="KAJ6227013.1"/>
    <property type="molecule type" value="Genomic_DNA"/>
</dbReference>
<name>A0ABQ8X5S7_9EUKA</name>
<protein>
    <submittedName>
        <fullName evidence="6">Ribosome biogenesis protein bms1</fullName>
    </submittedName>
</protein>
<dbReference type="InterPro" id="IPR027417">
    <property type="entry name" value="P-loop_NTPase"/>
</dbReference>
<dbReference type="InterPro" id="IPR007034">
    <property type="entry name" value="BMS1_TSR1_C"/>
</dbReference>
<dbReference type="PANTHER" id="PTHR12858:SF2">
    <property type="entry name" value="RIBOSOME BIOGENESIS PROTEIN BMS1 HOMOLOG"/>
    <property type="match status" value="1"/>
</dbReference>
<feature type="compositionally biased region" description="Acidic residues" evidence="4">
    <location>
        <begin position="481"/>
        <end position="491"/>
    </location>
</feature>
<evidence type="ECO:0000256" key="4">
    <source>
        <dbReference type="SAM" id="MobiDB-lite"/>
    </source>
</evidence>
<dbReference type="SMART" id="SM00785">
    <property type="entry name" value="AARP2CN"/>
    <property type="match status" value="1"/>
</dbReference>
<proteinExistence type="predicted"/>
<comment type="subcellular location">
    <subcellularLocation>
        <location evidence="1">Nucleus</location>
        <location evidence="1">Nucleolus</location>
    </subcellularLocation>
</comment>
<feature type="compositionally biased region" description="Acidic residues" evidence="4">
    <location>
        <begin position="736"/>
        <end position="768"/>
    </location>
</feature>
<feature type="compositionally biased region" description="Acidic residues" evidence="4">
    <location>
        <begin position="603"/>
        <end position="620"/>
    </location>
</feature>
<feature type="compositionally biased region" description="Basic and acidic residues" evidence="4">
    <location>
        <begin position="528"/>
        <end position="538"/>
    </location>
</feature>
<dbReference type="PANTHER" id="PTHR12858">
    <property type="entry name" value="RIBOSOME BIOGENESIS PROTEIN"/>
    <property type="match status" value="1"/>
</dbReference>
<feature type="compositionally biased region" description="Basic residues" evidence="4">
    <location>
        <begin position="8"/>
        <end position="25"/>
    </location>
</feature>
<evidence type="ECO:0000259" key="5">
    <source>
        <dbReference type="PROSITE" id="PS51714"/>
    </source>
</evidence>
<dbReference type="InterPro" id="IPR030387">
    <property type="entry name" value="G_Bms1/Tsr1_dom"/>
</dbReference>
<dbReference type="Proteomes" id="UP001150062">
    <property type="component" value="Unassembled WGS sequence"/>
</dbReference>
<feature type="region of interest" description="Disordered" evidence="4">
    <location>
        <begin position="420"/>
        <end position="439"/>
    </location>
</feature>
<evidence type="ECO:0000313" key="7">
    <source>
        <dbReference type="Proteomes" id="UP001150062"/>
    </source>
</evidence>
<dbReference type="InterPro" id="IPR039761">
    <property type="entry name" value="Bms1/Tsr1"/>
</dbReference>
<feature type="region of interest" description="Disordered" evidence="4">
    <location>
        <begin position="722"/>
        <end position="784"/>
    </location>
</feature>
<gene>
    <name evidence="6" type="ORF">M0813_10165</name>
</gene>
<dbReference type="InterPro" id="IPR012948">
    <property type="entry name" value="AARP2CN"/>
</dbReference>